<feature type="DNA-binding region" description="H-T-H motif" evidence="4">
    <location>
        <begin position="29"/>
        <end position="48"/>
    </location>
</feature>
<evidence type="ECO:0000313" key="7">
    <source>
        <dbReference type="Proteomes" id="UP001338137"/>
    </source>
</evidence>
<dbReference type="InterPro" id="IPR001647">
    <property type="entry name" value="HTH_TetR"/>
</dbReference>
<dbReference type="SUPFAM" id="SSF48498">
    <property type="entry name" value="Tetracyclin repressor-like, C-terminal domain"/>
    <property type="match status" value="1"/>
</dbReference>
<dbReference type="Pfam" id="PF17937">
    <property type="entry name" value="TetR_C_28"/>
    <property type="match status" value="1"/>
</dbReference>
<dbReference type="Proteomes" id="UP001338137">
    <property type="component" value="Unassembled WGS sequence"/>
</dbReference>
<keyword evidence="3" id="KW-0804">Transcription</keyword>
<dbReference type="RefSeq" id="WP_326073539.1">
    <property type="nucleotide sequence ID" value="NZ_JARLKY010000051.1"/>
</dbReference>
<keyword evidence="7" id="KW-1185">Reference proteome</keyword>
<protein>
    <submittedName>
        <fullName evidence="6">TetR/AcrR family transcriptional regulator</fullName>
    </submittedName>
</protein>
<sequence length="178" mass="19693">MNVNSNSKRNHILAAASFLVKTRGVEKLTLEAAAKEAGVSKGGLLHHFPSKEALIKGMVEEIATEFVTDIQDRVNRDTVENGKWSRAYLTSTYEDIAGKGISTALTAALFTNPELLGKLQNQYAIWQRNLENDGIDPVRSTLVRLAADGLWFAEMFGLGKLDDELREKVLRELSAMTE</sequence>
<evidence type="ECO:0000313" key="6">
    <source>
        <dbReference type="EMBL" id="MEC0229504.1"/>
    </source>
</evidence>
<comment type="caution">
    <text evidence="6">The sequence shown here is derived from an EMBL/GenBank/DDBJ whole genome shotgun (WGS) entry which is preliminary data.</text>
</comment>
<name>A0ABU6G5P8_9BACL</name>
<proteinExistence type="predicted"/>
<reference evidence="6 7" key="1">
    <citation type="submission" date="2023-03" db="EMBL/GenBank/DDBJ databases">
        <title>Bacillus Genome Sequencing.</title>
        <authorList>
            <person name="Dunlap C."/>
        </authorList>
    </citation>
    <scope>NUCLEOTIDE SEQUENCE [LARGE SCALE GENOMIC DNA]</scope>
    <source>
        <strain evidence="6 7">BD-533</strain>
    </source>
</reference>
<feature type="domain" description="HTH tetR-type" evidence="5">
    <location>
        <begin position="6"/>
        <end position="66"/>
    </location>
</feature>
<dbReference type="InterPro" id="IPR050109">
    <property type="entry name" value="HTH-type_TetR-like_transc_reg"/>
</dbReference>
<gene>
    <name evidence="6" type="ORF">P4I72_20455</name>
</gene>
<evidence type="ECO:0000259" key="5">
    <source>
        <dbReference type="PROSITE" id="PS50977"/>
    </source>
</evidence>
<accession>A0ABU6G5P8</accession>
<evidence type="ECO:0000256" key="1">
    <source>
        <dbReference type="ARBA" id="ARBA00023015"/>
    </source>
</evidence>
<dbReference type="InterPro" id="IPR009057">
    <property type="entry name" value="Homeodomain-like_sf"/>
</dbReference>
<dbReference type="PROSITE" id="PS50977">
    <property type="entry name" value="HTH_TETR_2"/>
    <property type="match status" value="1"/>
</dbReference>
<dbReference type="SUPFAM" id="SSF46689">
    <property type="entry name" value="Homeodomain-like"/>
    <property type="match status" value="1"/>
</dbReference>
<keyword evidence="1" id="KW-0805">Transcription regulation</keyword>
<dbReference type="InterPro" id="IPR036271">
    <property type="entry name" value="Tet_transcr_reg_TetR-rel_C_sf"/>
</dbReference>
<dbReference type="PANTHER" id="PTHR30055:SF234">
    <property type="entry name" value="HTH-TYPE TRANSCRIPTIONAL REGULATOR BETI"/>
    <property type="match status" value="1"/>
</dbReference>
<evidence type="ECO:0000256" key="2">
    <source>
        <dbReference type="ARBA" id="ARBA00023125"/>
    </source>
</evidence>
<dbReference type="PANTHER" id="PTHR30055">
    <property type="entry name" value="HTH-TYPE TRANSCRIPTIONAL REGULATOR RUTR"/>
    <property type="match status" value="1"/>
</dbReference>
<dbReference type="Gene3D" id="1.10.357.10">
    <property type="entry name" value="Tetracycline Repressor, domain 2"/>
    <property type="match status" value="1"/>
</dbReference>
<dbReference type="PRINTS" id="PR00455">
    <property type="entry name" value="HTHTETR"/>
</dbReference>
<organism evidence="6 7">
    <name type="scientific">Paenibacillus alba</name>
    <dbReference type="NCBI Taxonomy" id="1197127"/>
    <lineage>
        <taxon>Bacteria</taxon>
        <taxon>Bacillati</taxon>
        <taxon>Bacillota</taxon>
        <taxon>Bacilli</taxon>
        <taxon>Bacillales</taxon>
        <taxon>Paenibacillaceae</taxon>
        <taxon>Paenibacillus</taxon>
    </lineage>
</organism>
<evidence type="ECO:0000256" key="4">
    <source>
        <dbReference type="PROSITE-ProRule" id="PRU00335"/>
    </source>
</evidence>
<dbReference type="Pfam" id="PF00440">
    <property type="entry name" value="TetR_N"/>
    <property type="match status" value="1"/>
</dbReference>
<evidence type="ECO:0000256" key="3">
    <source>
        <dbReference type="ARBA" id="ARBA00023163"/>
    </source>
</evidence>
<keyword evidence="2 4" id="KW-0238">DNA-binding</keyword>
<dbReference type="EMBL" id="JARLKY010000051">
    <property type="protein sequence ID" value="MEC0229504.1"/>
    <property type="molecule type" value="Genomic_DNA"/>
</dbReference>
<dbReference type="InterPro" id="IPR041479">
    <property type="entry name" value="TetR_CgmR_C"/>
</dbReference>